<dbReference type="AlphaFoldDB" id="A0A239GIG7"/>
<keyword evidence="3" id="KW-1185">Reference proteome</keyword>
<proteinExistence type="predicted"/>
<dbReference type="EMBL" id="FZPH01000001">
    <property type="protein sequence ID" value="SNS68977.1"/>
    <property type="molecule type" value="Genomic_DNA"/>
</dbReference>
<evidence type="ECO:0000313" key="2">
    <source>
        <dbReference type="EMBL" id="SNS68977.1"/>
    </source>
</evidence>
<protein>
    <submittedName>
        <fullName evidence="2">Uncharacterized protein</fullName>
    </submittedName>
</protein>
<name>A0A239GIG7_9ACTN</name>
<feature type="transmembrane region" description="Helical" evidence="1">
    <location>
        <begin position="28"/>
        <end position="49"/>
    </location>
</feature>
<feature type="transmembrane region" description="Helical" evidence="1">
    <location>
        <begin position="73"/>
        <end position="99"/>
    </location>
</feature>
<feature type="transmembrane region" description="Helical" evidence="1">
    <location>
        <begin position="6"/>
        <end position="21"/>
    </location>
</feature>
<dbReference type="Proteomes" id="UP000198362">
    <property type="component" value="Unassembled WGS sequence"/>
</dbReference>
<keyword evidence="1" id="KW-1133">Transmembrane helix</keyword>
<dbReference type="RefSeq" id="WP_089244016.1">
    <property type="nucleotide sequence ID" value="NZ_FZPH01000001.1"/>
</dbReference>
<keyword evidence="1" id="KW-0812">Transmembrane</keyword>
<organism evidence="2 3">
    <name type="scientific">Asanoa hainanensis</name>
    <dbReference type="NCBI Taxonomy" id="560556"/>
    <lineage>
        <taxon>Bacteria</taxon>
        <taxon>Bacillati</taxon>
        <taxon>Actinomycetota</taxon>
        <taxon>Actinomycetes</taxon>
        <taxon>Micromonosporales</taxon>
        <taxon>Micromonosporaceae</taxon>
        <taxon>Asanoa</taxon>
    </lineage>
</organism>
<accession>A0A239GIG7</accession>
<reference evidence="2 3" key="1">
    <citation type="submission" date="2017-06" db="EMBL/GenBank/DDBJ databases">
        <authorList>
            <person name="Kim H.J."/>
            <person name="Triplett B.A."/>
        </authorList>
    </citation>
    <scope>NUCLEOTIDE SEQUENCE [LARGE SCALE GENOMIC DNA]</scope>
    <source>
        <strain evidence="2 3">CGMCC 4.5593</strain>
    </source>
</reference>
<keyword evidence="1" id="KW-0472">Membrane</keyword>
<gene>
    <name evidence="2" type="ORF">SAMN05421812_101423</name>
</gene>
<evidence type="ECO:0000256" key="1">
    <source>
        <dbReference type="SAM" id="Phobius"/>
    </source>
</evidence>
<evidence type="ECO:0000313" key="3">
    <source>
        <dbReference type="Proteomes" id="UP000198362"/>
    </source>
</evidence>
<sequence length="113" mass="11579">MIMGLVHPAIVLGGLVAAIALRRRLGAAARAAIAGFAVLAGSLALGWWFDSLRWTFDGMDPDRVPGIGDLPPMLVTLSLAMAMALADAAGMALLVVAVLRGRARDPEAAGTTS</sequence>